<protein>
    <submittedName>
        <fullName evidence="3">Uncharacterized protein</fullName>
    </submittedName>
</protein>
<evidence type="ECO:0000256" key="1">
    <source>
        <dbReference type="SAM" id="MobiDB-lite"/>
    </source>
</evidence>
<name>A0A4V6A321_STECR</name>
<dbReference type="Proteomes" id="UP000298663">
    <property type="component" value="Unassembled WGS sequence"/>
</dbReference>
<dbReference type="OrthoDB" id="5858966at2759"/>
<sequence>MSSIPQSSACRTAPNQQIGFFGFRPRDAQSLRDANRLLFISGAFSAMGGSSSSQPRPLVMEPIQAYPDMNMIFKGIPKMMQVADDMHRMTDYIQDLRNMTLALGVLSFIGMFFFLLIKLKGNRRRSRRRQYAMQAQRPMPYTPEPWERSNSNHKIDMEKLRLSQSGSHHDFNPMTTSDHIQSNGGPMHKKHEPIKLMVEDLPYADS</sequence>
<proteinExistence type="predicted"/>
<feature type="transmembrane region" description="Helical" evidence="2">
    <location>
        <begin position="99"/>
        <end position="119"/>
    </location>
</feature>
<keyword evidence="2" id="KW-1133">Transmembrane helix</keyword>
<dbReference type="AlphaFoldDB" id="A0A4V6A321"/>
<keyword evidence="4" id="KW-1185">Reference proteome</keyword>
<reference evidence="3 4" key="2">
    <citation type="journal article" date="2019" name="G3 (Bethesda)">
        <title>Hybrid Assembly of the Genome of the Entomopathogenic Nematode Steinernema carpocapsae Identifies the X-Chromosome.</title>
        <authorList>
            <person name="Serra L."/>
            <person name="Macchietto M."/>
            <person name="Macias-Munoz A."/>
            <person name="McGill C.J."/>
            <person name="Rodriguez I.M."/>
            <person name="Rodriguez B."/>
            <person name="Murad R."/>
            <person name="Mortazavi A."/>
        </authorList>
    </citation>
    <scope>NUCLEOTIDE SEQUENCE [LARGE SCALE GENOMIC DNA]</scope>
    <source>
        <strain evidence="3 4">ALL</strain>
    </source>
</reference>
<evidence type="ECO:0000256" key="2">
    <source>
        <dbReference type="SAM" id="Phobius"/>
    </source>
</evidence>
<feature type="region of interest" description="Disordered" evidence="1">
    <location>
        <begin position="128"/>
        <end position="150"/>
    </location>
</feature>
<gene>
    <name evidence="3" type="ORF">L596_014834</name>
</gene>
<keyword evidence="2" id="KW-0472">Membrane</keyword>
<dbReference type="EMBL" id="AZBU02000004">
    <property type="protein sequence ID" value="TKR80835.1"/>
    <property type="molecule type" value="Genomic_DNA"/>
</dbReference>
<accession>A0A4V6A321</accession>
<organism evidence="3 4">
    <name type="scientific">Steinernema carpocapsae</name>
    <name type="common">Entomopathogenic nematode</name>
    <dbReference type="NCBI Taxonomy" id="34508"/>
    <lineage>
        <taxon>Eukaryota</taxon>
        <taxon>Metazoa</taxon>
        <taxon>Ecdysozoa</taxon>
        <taxon>Nematoda</taxon>
        <taxon>Chromadorea</taxon>
        <taxon>Rhabditida</taxon>
        <taxon>Tylenchina</taxon>
        <taxon>Panagrolaimomorpha</taxon>
        <taxon>Strongyloidoidea</taxon>
        <taxon>Steinernematidae</taxon>
        <taxon>Steinernema</taxon>
    </lineage>
</organism>
<comment type="caution">
    <text evidence="3">The sequence shown here is derived from an EMBL/GenBank/DDBJ whole genome shotgun (WGS) entry which is preliminary data.</text>
</comment>
<evidence type="ECO:0000313" key="4">
    <source>
        <dbReference type="Proteomes" id="UP000298663"/>
    </source>
</evidence>
<reference evidence="3 4" key="1">
    <citation type="journal article" date="2015" name="Genome Biol.">
        <title>Comparative genomics of Steinernema reveals deeply conserved gene regulatory networks.</title>
        <authorList>
            <person name="Dillman A.R."/>
            <person name="Macchietto M."/>
            <person name="Porter C.F."/>
            <person name="Rogers A."/>
            <person name="Williams B."/>
            <person name="Antoshechkin I."/>
            <person name="Lee M.M."/>
            <person name="Goodwin Z."/>
            <person name="Lu X."/>
            <person name="Lewis E.E."/>
            <person name="Goodrich-Blair H."/>
            <person name="Stock S.P."/>
            <person name="Adams B.J."/>
            <person name="Sternberg P.W."/>
            <person name="Mortazavi A."/>
        </authorList>
    </citation>
    <scope>NUCLEOTIDE SEQUENCE [LARGE SCALE GENOMIC DNA]</scope>
    <source>
        <strain evidence="3 4">ALL</strain>
    </source>
</reference>
<keyword evidence="2" id="KW-0812">Transmembrane</keyword>
<evidence type="ECO:0000313" key="3">
    <source>
        <dbReference type="EMBL" id="TKR80835.1"/>
    </source>
</evidence>